<evidence type="ECO:0000313" key="1">
    <source>
        <dbReference type="EMBL" id="MBN2909205.1"/>
    </source>
</evidence>
<dbReference type="EMBL" id="JAFHAP010000007">
    <property type="protein sequence ID" value="MBN2909205.1"/>
    <property type="molecule type" value="Genomic_DNA"/>
</dbReference>
<evidence type="ECO:0000313" key="2">
    <source>
        <dbReference type="Proteomes" id="UP001177120"/>
    </source>
</evidence>
<organism evidence="1 2">
    <name type="scientific">Polycladomyces zharkentensis</name>
    <dbReference type="NCBI Taxonomy" id="2807616"/>
    <lineage>
        <taxon>Bacteria</taxon>
        <taxon>Bacillati</taxon>
        <taxon>Bacillota</taxon>
        <taxon>Bacilli</taxon>
        <taxon>Bacillales</taxon>
        <taxon>Thermoactinomycetaceae</taxon>
        <taxon>Polycladomyces</taxon>
    </lineage>
</organism>
<name>A0ABS2WI22_9BACL</name>
<comment type="caution">
    <text evidence="1">The sequence shown here is derived from an EMBL/GenBank/DDBJ whole genome shotgun (WGS) entry which is preliminary data.</text>
</comment>
<gene>
    <name evidence="1" type="ORF">JQC72_06670</name>
</gene>
<protein>
    <submittedName>
        <fullName evidence="1">Uncharacterized protein</fullName>
    </submittedName>
</protein>
<proteinExistence type="predicted"/>
<dbReference type="Proteomes" id="UP001177120">
    <property type="component" value="Unassembled WGS sequence"/>
</dbReference>
<keyword evidence="2" id="KW-1185">Reference proteome</keyword>
<reference evidence="1" key="1">
    <citation type="journal article" date="2024" name="Int. J. Syst. Evol. Microbiol.">
        <title>Polycladomyces zharkentensis sp. nov., a novel thermophilic cellulose- and starch-degrading member of the Bacillota from a geothermal aquifer in Kazakhstan.</title>
        <authorList>
            <person name="Mashzhan A."/>
            <person name="Kistaubayeva A."/>
            <person name="Javier-Lopez R."/>
            <person name="Bissenova U."/>
            <person name="Bissenbay A."/>
            <person name="Birkeland N.K."/>
        </authorList>
    </citation>
    <scope>NUCLEOTIDE SEQUENCE</scope>
    <source>
        <strain evidence="1">ZKZ2T</strain>
    </source>
</reference>
<sequence>MLAVMIEMADHKLKELKDQLDLVIGMVEERRRKKYHEYWDEVLKQYRKIRGLLDREFQDISEISKYRSRAFGVYRNAFDSFLFDDYSDPLADEMGKVINLLKALDKE</sequence>
<accession>A0ABS2WI22</accession>
<dbReference type="RefSeq" id="WP_205494011.1">
    <property type="nucleotide sequence ID" value="NZ_JAFHAP010000007.1"/>
</dbReference>